<evidence type="ECO:0000256" key="1">
    <source>
        <dbReference type="SAM" id="Phobius"/>
    </source>
</evidence>
<keyword evidence="1" id="KW-0812">Transmembrane</keyword>
<keyword evidence="1" id="KW-0472">Membrane</keyword>
<dbReference type="GeneTree" id="ENSGT00740000116878"/>
<dbReference type="Ensembl" id="ENSPFOT00000024413.1">
    <property type="protein sequence ID" value="ENSPFOP00000028902.1"/>
    <property type="gene ID" value="ENSPFOG00000024754.1"/>
</dbReference>
<accession>A0A096MBW1</accession>
<keyword evidence="1" id="KW-1133">Transmembrane helix</keyword>
<feature type="transmembrane region" description="Helical" evidence="1">
    <location>
        <begin position="51"/>
        <end position="73"/>
    </location>
</feature>
<dbReference type="EMBL" id="AYCK01017049">
    <property type="status" value="NOT_ANNOTATED_CDS"/>
    <property type="molecule type" value="Genomic_DNA"/>
</dbReference>
<proteinExistence type="predicted"/>
<dbReference type="Proteomes" id="UP000028760">
    <property type="component" value="Unassembled WGS sequence"/>
</dbReference>
<dbReference type="eggNOG" id="ENOG502SD30">
    <property type="taxonomic scope" value="Eukaryota"/>
</dbReference>
<dbReference type="OMA" id="RGTYEWL"/>
<sequence>MTRTLLDSSWMRFGPAGDGLDGWKTGRLPTQEQQINTWPDVGLEEDRGSELALYICLPIVSVFLLALLAGLAYQRWFCHKLSLANIIALDVQDADANAEFLASLTRNAERHTSTSSDG</sequence>
<reference evidence="2" key="2">
    <citation type="submission" date="2025-08" db="UniProtKB">
        <authorList>
            <consortium name="Ensembl"/>
        </authorList>
    </citation>
    <scope>IDENTIFICATION</scope>
</reference>
<reference evidence="3" key="1">
    <citation type="submission" date="2013-10" db="EMBL/GenBank/DDBJ databases">
        <authorList>
            <person name="Schartl M."/>
            <person name="Warren W."/>
        </authorList>
    </citation>
    <scope>NUCLEOTIDE SEQUENCE [LARGE SCALE GENOMIC DNA]</scope>
    <source>
        <strain evidence="3">female</strain>
    </source>
</reference>
<name>A0A096MBW1_POEFO</name>
<reference evidence="2" key="3">
    <citation type="submission" date="2025-09" db="UniProtKB">
        <authorList>
            <consortium name="Ensembl"/>
        </authorList>
    </citation>
    <scope>IDENTIFICATION</scope>
</reference>
<dbReference type="AlphaFoldDB" id="A0A096MBW1"/>
<protein>
    <submittedName>
        <fullName evidence="2">Uncharacterized protein</fullName>
    </submittedName>
</protein>
<evidence type="ECO:0000313" key="2">
    <source>
        <dbReference type="Ensembl" id="ENSPFOP00000028902.1"/>
    </source>
</evidence>
<evidence type="ECO:0000313" key="3">
    <source>
        <dbReference type="Proteomes" id="UP000028760"/>
    </source>
</evidence>
<keyword evidence="3" id="KW-1185">Reference proteome</keyword>
<organism evidence="2 3">
    <name type="scientific">Poecilia formosa</name>
    <name type="common">Amazon molly</name>
    <name type="synonym">Limia formosa</name>
    <dbReference type="NCBI Taxonomy" id="48698"/>
    <lineage>
        <taxon>Eukaryota</taxon>
        <taxon>Metazoa</taxon>
        <taxon>Chordata</taxon>
        <taxon>Craniata</taxon>
        <taxon>Vertebrata</taxon>
        <taxon>Euteleostomi</taxon>
        <taxon>Actinopterygii</taxon>
        <taxon>Neopterygii</taxon>
        <taxon>Teleostei</taxon>
        <taxon>Neoteleostei</taxon>
        <taxon>Acanthomorphata</taxon>
        <taxon>Ovalentaria</taxon>
        <taxon>Atherinomorphae</taxon>
        <taxon>Cyprinodontiformes</taxon>
        <taxon>Poeciliidae</taxon>
        <taxon>Poeciliinae</taxon>
        <taxon>Poecilia</taxon>
    </lineage>
</organism>